<keyword evidence="2" id="KW-1133">Transmembrane helix</keyword>
<dbReference type="Proteomes" id="UP000233654">
    <property type="component" value="Unassembled WGS sequence"/>
</dbReference>
<organism evidence="3 4">
    <name type="scientific">Candidatus Anoxymicrobium japonicum</name>
    <dbReference type="NCBI Taxonomy" id="2013648"/>
    <lineage>
        <taxon>Bacteria</taxon>
        <taxon>Bacillati</taxon>
        <taxon>Actinomycetota</taxon>
        <taxon>Candidatus Geothermincolia</taxon>
        <taxon>Candidatus Geothermincolales</taxon>
        <taxon>Candidatus Anoxymicrobiaceae</taxon>
        <taxon>Candidatus Anoxymicrobium</taxon>
    </lineage>
</organism>
<proteinExistence type="predicted"/>
<name>A0A2N3G545_9ACTN</name>
<reference evidence="3 4" key="1">
    <citation type="journal article" date="2017" name="ISME J.">
        <title>Potential for microbial H2 and metal transformations associated with novel bacteria and archaea in deep terrestrial subsurface sediments.</title>
        <authorList>
            <person name="Hernsdorf A.W."/>
            <person name="Amano Y."/>
            <person name="Miyakawa K."/>
            <person name="Ise K."/>
            <person name="Suzuki Y."/>
            <person name="Anantharaman K."/>
            <person name="Probst A."/>
            <person name="Burstein D."/>
            <person name="Thomas B.C."/>
            <person name="Banfield J.F."/>
        </authorList>
    </citation>
    <scope>NUCLEOTIDE SEQUENCE [LARGE SCALE GENOMIC DNA]</scope>
    <source>
        <strain evidence="3">HGW-Actinobacteria-3</strain>
    </source>
</reference>
<keyword evidence="2" id="KW-0812">Transmembrane</keyword>
<accession>A0A2N3G545</accession>
<feature type="transmembrane region" description="Helical" evidence="2">
    <location>
        <begin position="34"/>
        <end position="57"/>
    </location>
</feature>
<evidence type="ECO:0000256" key="1">
    <source>
        <dbReference type="SAM" id="MobiDB-lite"/>
    </source>
</evidence>
<dbReference type="EMBL" id="PHEX01000061">
    <property type="protein sequence ID" value="PKQ27708.1"/>
    <property type="molecule type" value="Genomic_DNA"/>
</dbReference>
<feature type="region of interest" description="Disordered" evidence="1">
    <location>
        <begin position="1"/>
        <end position="25"/>
    </location>
</feature>
<protein>
    <submittedName>
        <fullName evidence="3">Uncharacterized protein</fullName>
    </submittedName>
</protein>
<evidence type="ECO:0000313" key="3">
    <source>
        <dbReference type="EMBL" id="PKQ27708.1"/>
    </source>
</evidence>
<gene>
    <name evidence="3" type="ORF">CVT63_06560</name>
</gene>
<keyword evidence="2" id="KW-0472">Membrane</keyword>
<dbReference type="AlphaFoldDB" id="A0A2N3G545"/>
<comment type="caution">
    <text evidence="3">The sequence shown here is derived from an EMBL/GenBank/DDBJ whole genome shotgun (WGS) entry which is preliminary data.</text>
</comment>
<evidence type="ECO:0000313" key="4">
    <source>
        <dbReference type="Proteomes" id="UP000233654"/>
    </source>
</evidence>
<evidence type="ECO:0000256" key="2">
    <source>
        <dbReference type="SAM" id="Phobius"/>
    </source>
</evidence>
<sequence>MSKKSKNEQMAEQMPGPHEHQGPFEKSAPIKVSLGIYILSLLLVAVTVFVLMLTQYLSGYRSNYNLSRVVNNADVKITVSIPMAETETRKENPFTKEQRDRVAKLLEDMGAKSANVRIDPQ</sequence>